<evidence type="ECO:0000313" key="2">
    <source>
        <dbReference type="EMBL" id="KAK8861349.1"/>
    </source>
</evidence>
<dbReference type="Proteomes" id="UP001388673">
    <property type="component" value="Unassembled WGS sequence"/>
</dbReference>
<keyword evidence="3" id="KW-1185">Reference proteome</keyword>
<name>A0AAW0Z0R3_9TREE</name>
<dbReference type="Gene3D" id="1.20.58.1070">
    <property type="match status" value="1"/>
</dbReference>
<dbReference type="EMBL" id="JBCAWK010000004">
    <property type="protein sequence ID" value="KAK8861349.1"/>
    <property type="molecule type" value="Genomic_DNA"/>
</dbReference>
<dbReference type="RefSeq" id="XP_066803974.1">
    <property type="nucleotide sequence ID" value="XM_066945285.1"/>
</dbReference>
<protein>
    <submittedName>
        <fullName evidence="2">Uncharacterized protein</fullName>
    </submittedName>
</protein>
<accession>A0AAW0Z0R3</accession>
<reference evidence="2 3" key="1">
    <citation type="journal article" date="2024" name="bioRxiv">
        <title>Comparative genomics of Cryptococcus and Kwoniella reveals pathogenesis evolution and contrasting karyotype dynamics via intercentromeric recombination or chromosome fusion.</title>
        <authorList>
            <person name="Coelho M.A."/>
            <person name="David-Palma M."/>
            <person name="Shea T."/>
            <person name="Bowers K."/>
            <person name="McGinley-Smith S."/>
            <person name="Mohammad A.W."/>
            <person name="Gnirke A."/>
            <person name="Yurkov A.M."/>
            <person name="Nowrousian M."/>
            <person name="Sun S."/>
            <person name="Cuomo C.A."/>
            <person name="Heitman J."/>
        </authorList>
    </citation>
    <scope>NUCLEOTIDE SEQUENCE [LARGE SCALE GENOMIC DNA]</scope>
    <source>
        <strain evidence="2 3">CBS 13917</strain>
    </source>
</reference>
<dbReference type="InterPro" id="IPR035426">
    <property type="entry name" value="Gemin2/Brr1"/>
</dbReference>
<dbReference type="Pfam" id="PF04938">
    <property type="entry name" value="SIP1"/>
    <property type="match status" value="1"/>
</dbReference>
<gene>
    <name evidence="2" type="ORF">IAR55_002168</name>
</gene>
<organism evidence="2 3">
    <name type="scientific">Kwoniella newhampshirensis</name>
    <dbReference type="NCBI Taxonomy" id="1651941"/>
    <lineage>
        <taxon>Eukaryota</taxon>
        <taxon>Fungi</taxon>
        <taxon>Dikarya</taxon>
        <taxon>Basidiomycota</taxon>
        <taxon>Agaricomycotina</taxon>
        <taxon>Tremellomycetes</taxon>
        <taxon>Tremellales</taxon>
        <taxon>Cryptococcaceae</taxon>
        <taxon>Kwoniella</taxon>
    </lineage>
</organism>
<feature type="region of interest" description="Disordered" evidence="1">
    <location>
        <begin position="104"/>
        <end position="139"/>
    </location>
</feature>
<feature type="region of interest" description="Disordered" evidence="1">
    <location>
        <begin position="218"/>
        <end position="240"/>
    </location>
</feature>
<proteinExistence type="predicted"/>
<dbReference type="KEGG" id="kne:92179427"/>
<sequence>MARPQQVKYRRKRQRGEYDDVSVTSNITTSINLADVAPNPDEEAVNDGETDPTAERNPRSQCLPVADLPEGFDGVPLDGAQFLALANRTNESLPFVTRVENPYKESSPVEEEVRGIEVGDDDDRGEGSSSMGKRVKQKHPALQRDSWGVLFPIHYEAYRKDLASRWPPSSQLPYPASYPRLPEASRRSEWYMFVNGYEAIAEGQRNGKGKKKVVEVDEEEALNSRTSPVTTPHEAEGSREKLRGQVREPLVGVLQQLNASQTIRVLGHFAYWLHETISQIPPSPDLLPTQPDDYTSDVLNPSLSTSPASSRAVPNPLPVHYFNWIFALILTLPPQLSSDEISTLRELARAAMHVAGWRWIRGVVLKDVGDGWRLGGRGWLKTNKRRRNMTPIPIPIPIPNDDVERIMLDVEQELTTEQDVKESRAVPSKLESDLSLEDEDTVDETLARCWIIVNSVAIGWGQKDLLDEMEKLFS</sequence>
<dbReference type="GeneID" id="92179427"/>
<feature type="region of interest" description="Disordered" evidence="1">
    <location>
        <begin position="1"/>
        <end position="63"/>
    </location>
</feature>
<dbReference type="AlphaFoldDB" id="A0AAW0Z0R3"/>
<feature type="compositionally biased region" description="Polar residues" evidence="1">
    <location>
        <begin position="22"/>
        <end position="32"/>
    </location>
</feature>
<feature type="compositionally biased region" description="Acidic residues" evidence="1">
    <location>
        <begin position="40"/>
        <end position="52"/>
    </location>
</feature>
<evidence type="ECO:0000313" key="3">
    <source>
        <dbReference type="Proteomes" id="UP001388673"/>
    </source>
</evidence>
<comment type="caution">
    <text evidence="2">The sequence shown here is derived from an EMBL/GenBank/DDBJ whole genome shotgun (WGS) entry which is preliminary data.</text>
</comment>
<dbReference type="GO" id="GO:0000387">
    <property type="term" value="P:spliceosomal snRNP assembly"/>
    <property type="evidence" value="ECO:0007669"/>
    <property type="project" value="InterPro"/>
</dbReference>
<evidence type="ECO:0000256" key="1">
    <source>
        <dbReference type="SAM" id="MobiDB-lite"/>
    </source>
</evidence>